<dbReference type="EMBL" id="HBUF01132030">
    <property type="protein sequence ID" value="CAG6644375.1"/>
    <property type="molecule type" value="Transcribed_RNA"/>
</dbReference>
<accession>A0A8D8W494</accession>
<evidence type="ECO:0000313" key="1">
    <source>
        <dbReference type="EMBL" id="CAG6644375.1"/>
    </source>
</evidence>
<name>A0A8D8W494_9HEMI</name>
<reference evidence="1" key="1">
    <citation type="submission" date="2021-05" db="EMBL/GenBank/DDBJ databases">
        <authorList>
            <person name="Alioto T."/>
            <person name="Alioto T."/>
            <person name="Gomez Garrido J."/>
        </authorList>
    </citation>
    <scope>NUCLEOTIDE SEQUENCE</scope>
</reference>
<dbReference type="AlphaFoldDB" id="A0A8D8W494"/>
<protein>
    <submittedName>
        <fullName evidence="1">Uncharacterized protein</fullName>
    </submittedName>
</protein>
<proteinExistence type="predicted"/>
<sequence>MATVQKLRIQKHRKQTLQNNSVRSRIIQWVVSTIKALATQNQIPSQHPRNWCFSIQLLTYKTSTLYPLIMHSSHYHPKTLMTKRVWTKILLHPRIPRSKSPQ</sequence>
<organism evidence="1">
    <name type="scientific">Cacopsylla melanoneura</name>
    <dbReference type="NCBI Taxonomy" id="428564"/>
    <lineage>
        <taxon>Eukaryota</taxon>
        <taxon>Metazoa</taxon>
        <taxon>Ecdysozoa</taxon>
        <taxon>Arthropoda</taxon>
        <taxon>Hexapoda</taxon>
        <taxon>Insecta</taxon>
        <taxon>Pterygota</taxon>
        <taxon>Neoptera</taxon>
        <taxon>Paraneoptera</taxon>
        <taxon>Hemiptera</taxon>
        <taxon>Sternorrhyncha</taxon>
        <taxon>Psylloidea</taxon>
        <taxon>Psyllidae</taxon>
        <taxon>Psyllinae</taxon>
        <taxon>Cacopsylla</taxon>
    </lineage>
</organism>